<name>A0A345ZT58_9HYPH</name>
<dbReference type="InterPro" id="IPR009506">
    <property type="entry name" value="YjiS-like"/>
</dbReference>
<evidence type="ECO:0000313" key="2">
    <source>
        <dbReference type="EMBL" id="AXK80105.1"/>
    </source>
</evidence>
<accession>A0A345ZT58</accession>
<protein>
    <submittedName>
        <fullName evidence="2">DUF1127 domain-containing protein</fullName>
    </submittedName>
</protein>
<organism evidence="2 3">
    <name type="scientific">Pseudolabrys taiwanensis</name>
    <dbReference type="NCBI Taxonomy" id="331696"/>
    <lineage>
        <taxon>Bacteria</taxon>
        <taxon>Pseudomonadati</taxon>
        <taxon>Pseudomonadota</taxon>
        <taxon>Alphaproteobacteria</taxon>
        <taxon>Hyphomicrobiales</taxon>
        <taxon>Xanthobacteraceae</taxon>
        <taxon>Pseudolabrys</taxon>
    </lineage>
</organism>
<evidence type="ECO:0000259" key="1">
    <source>
        <dbReference type="Pfam" id="PF06568"/>
    </source>
</evidence>
<gene>
    <name evidence="2" type="ORF">DW352_05985</name>
</gene>
<dbReference type="KEGG" id="ptaw:DW352_05985"/>
<dbReference type="AlphaFoldDB" id="A0A345ZT58"/>
<dbReference type="EMBL" id="CP031417">
    <property type="protein sequence ID" value="AXK80105.1"/>
    <property type="molecule type" value="Genomic_DNA"/>
</dbReference>
<proteinExistence type="predicted"/>
<keyword evidence="3" id="KW-1185">Reference proteome</keyword>
<reference evidence="2 3" key="1">
    <citation type="submission" date="2018-07" db="EMBL/GenBank/DDBJ databases">
        <authorList>
            <person name="Quirk P.G."/>
            <person name="Krulwich T.A."/>
        </authorList>
    </citation>
    <scope>NUCLEOTIDE SEQUENCE [LARGE SCALE GENOMIC DNA]</scope>
    <source>
        <strain evidence="2 3">CC-BB4</strain>
    </source>
</reference>
<dbReference type="OrthoDB" id="8244198at2"/>
<dbReference type="Proteomes" id="UP000254889">
    <property type="component" value="Chromosome"/>
</dbReference>
<sequence length="51" mass="5962">MLAHIVRFIREWKRYNQSLNELNRLGDRELADLGISRSDIPRVAWSAAHDA</sequence>
<dbReference type="Pfam" id="PF06568">
    <property type="entry name" value="YjiS-like"/>
    <property type="match status" value="1"/>
</dbReference>
<evidence type="ECO:0000313" key="3">
    <source>
        <dbReference type="Proteomes" id="UP000254889"/>
    </source>
</evidence>
<feature type="domain" description="YjiS-like" evidence="1">
    <location>
        <begin position="8"/>
        <end position="40"/>
    </location>
</feature>
<dbReference type="RefSeq" id="WP_115689439.1">
    <property type="nucleotide sequence ID" value="NZ_CP031417.1"/>
</dbReference>